<organism evidence="4 5">
    <name type="scientific">Mollisia scopiformis</name>
    <name type="common">Conifer needle endophyte fungus</name>
    <name type="synonym">Phialocephala scopiformis</name>
    <dbReference type="NCBI Taxonomy" id="149040"/>
    <lineage>
        <taxon>Eukaryota</taxon>
        <taxon>Fungi</taxon>
        <taxon>Dikarya</taxon>
        <taxon>Ascomycota</taxon>
        <taxon>Pezizomycotina</taxon>
        <taxon>Leotiomycetes</taxon>
        <taxon>Helotiales</taxon>
        <taxon>Mollisiaceae</taxon>
        <taxon>Mollisia</taxon>
    </lineage>
</organism>
<dbReference type="Pfam" id="PF00501">
    <property type="entry name" value="AMP-binding"/>
    <property type="match status" value="1"/>
</dbReference>
<dbReference type="PANTHER" id="PTHR43439:SF2">
    <property type="entry name" value="ENZYME, PUTATIVE (JCVI)-RELATED"/>
    <property type="match status" value="1"/>
</dbReference>
<dbReference type="InterPro" id="IPR020845">
    <property type="entry name" value="AMP-binding_CS"/>
</dbReference>
<name>A0A194WYD5_MOLSC</name>
<dbReference type="GeneID" id="28832625"/>
<protein>
    <submittedName>
        <fullName evidence="4">Putative AMP-binding enzyme</fullName>
    </submittedName>
</protein>
<gene>
    <name evidence="4" type="ORF">LY89DRAFT_785496</name>
</gene>
<keyword evidence="1" id="KW-0596">Phosphopantetheine</keyword>
<dbReference type="InterPro" id="IPR000873">
    <property type="entry name" value="AMP-dep_synth/lig_dom"/>
</dbReference>
<reference evidence="4 5" key="1">
    <citation type="submission" date="2015-10" db="EMBL/GenBank/DDBJ databases">
        <title>Full genome of DAOMC 229536 Phialocephala scopiformis, a fungal endophyte of spruce producing the potent anti-insectan compound rugulosin.</title>
        <authorList>
            <consortium name="DOE Joint Genome Institute"/>
            <person name="Walker A.K."/>
            <person name="Frasz S.L."/>
            <person name="Seifert K.A."/>
            <person name="Miller J.D."/>
            <person name="Mondo S.J."/>
            <person name="Labutti K."/>
            <person name="Lipzen A."/>
            <person name="Dockter R."/>
            <person name="Kennedy M."/>
            <person name="Grigoriev I.V."/>
            <person name="Spatafora J.W."/>
        </authorList>
    </citation>
    <scope>NUCLEOTIDE SEQUENCE [LARGE SCALE GENOMIC DNA]</scope>
    <source>
        <strain evidence="4 5">CBS 120377</strain>
    </source>
</reference>
<dbReference type="Gene3D" id="3.40.50.12780">
    <property type="entry name" value="N-terminal domain of ligase-like"/>
    <property type="match status" value="1"/>
</dbReference>
<dbReference type="STRING" id="149040.A0A194WYD5"/>
<dbReference type="Pfam" id="PF23562">
    <property type="entry name" value="AMP-binding_C_3"/>
    <property type="match status" value="1"/>
</dbReference>
<dbReference type="InParanoid" id="A0A194WYD5"/>
<dbReference type="RefSeq" id="XP_018067305.1">
    <property type="nucleotide sequence ID" value="XM_018222899.1"/>
</dbReference>
<sequence>MTSDSERGKRLLSTTIDSLALTEPDRPWISVPRNDDDLSKGFTDISFKQFSNAINHAAHWLDSSLGKVASKFKAFAYEGPADARLAIITVAAAKVGRKILLPFPLAPAQIKGYLLDKTECTAFIYAETSRHSIQSILDEQPHLRAIVAPPLLEWMTEAQAEPYGFDKSWDEAADDPWIIFHTSGTTGLPKPIIYTNRMMTISDTAEFLPGSNQESQASHFANRRVYSTIPMNHLVGMVVALQGTVWLGTTVVLGPTKSTTPPLAAQVIQHGRVEGLIAPPILIKALSLQPASLHHLRALQFIDFAGAPLDHVTGDLLKGHTKLSPAFGTTEGGPYLTLPCADPNDWAYLRFRPSQGITFQQRSEQFYELVFKKEKDAHWQQIFLLYPELDEYPTKDLFQKHPSKEGLWLYSGRADDMVVLANGNGLHASSMEDIIERHSSVKAALVGGDGRDRPFLLLQASDEVLEVAKERDDVLEVVWSAVEDANSVSSEMVRIDREHVVLSEPARPFLRSGKDTLLRRETVALYKDEIEAIYERSE</sequence>
<accession>A0A194WYD5</accession>
<dbReference type="KEGG" id="psco:LY89DRAFT_785496"/>
<dbReference type="InterPro" id="IPR051414">
    <property type="entry name" value="Adenylate-forming_Reductase"/>
</dbReference>
<keyword evidence="5" id="KW-1185">Reference proteome</keyword>
<keyword evidence="2" id="KW-0597">Phosphoprotein</keyword>
<proteinExistence type="predicted"/>
<feature type="domain" description="AMP-dependent synthetase/ligase" evidence="3">
    <location>
        <begin position="40"/>
        <end position="347"/>
    </location>
</feature>
<evidence type="ECO:0000256" key="2">
    <source>
        <dbReference type="ARBA" id="ARBA00022553"/>
    </source>
</evidence>
<evidence type="ECO:0000313" key="4">
    <source>
        <dbReference type="EMBL" id="KUJ12950.1"/>
    </source>
</evidence>
<dbReference type="InterPro" id="IPR042099">
    <property type="entry name" value="ANL_N_sf"/>
</dbReference>
<dbReference type="AlphaFoldDB" id="A0A194WYD5"/>
<evidence type="ECO:0000313" key="5">
    <source>
        <dbReference type="Proteomes" id="UP000070700"/>
    </source>
</evidence>
<dbReference type="EMBL" id="KQ947423">
    <property type="protein sequence ID" value="KUJ12950.1"/>
    <property type="molecule type" value="Genomic_DNA"/>
</dbReference>
<dbReference type="PANTHER" id="PTHR43439">
    <property type="entry name" value="PHENYLACETATE-COENZYME A LIGASE"/>
    <property type="match status" value="1"/>
</dbReference>
<evidence type="ECO:0000256" key="1">
    <source>
        <dbReference type="ARBA" id="ARBA00022450"/>
    </source>
</evidence>
<evidence type="ECO:0000259" key="3">
    <source>
        <dbReference type="Pfam" id="PF00501"/>
    </source>
</evidence>
<dbReference type="PROSITE" id="PS00455">
    <property type="entry name" value="AMP_BINDING"/>
    <property type="match status" value="1"/>
</dbReference>
<dbReference type="Proteomes" id="UP000070700">
    <property type="component" value="Unassembled WGS sequence"/>
</dbReference>
<dbReference type="SUPFAM" id="SSF56801">
    <property type="entry name" value="Acetyl-CoA synthetase-like"/>
    <property type="match status" value="1"/>
</dbReference>
<dbReference type="OrthoDB" id="429813at2759"/>